<reference evidence="1" key="1">
    <citation type="journal article" date="2020" name="New Phytol.">
        <title>Comparative genomics reveals dynamic genome evolution in host specialist ectomycorrhizal fungi.</title>
        <authorList>
            <person name="Lofgren L.A."/>
            <person name="Nguyen N.H."/>
            <person name="Vilgalys R."/>
            <person name="Ruytinx J."/>
            <person name="Liao H.L."/>
            <person name="Branco S."/>
            <person name="Kuo A."/>
            <person name="LaButti K."/>
            <person name="Lipzen A."/>
            <person name="Andreopoulos W."/>
            <person name="Pangilinan J."/>
            <person name="Riley R."/>
            <person name="Hundley H."/>
            <person name="Na H."/>
            <person name="Barry K."/>
            <person name="Grigoriev I.V."/>
            <person name="Stajich J.E."/>
            <person name="Kennedy P.G."/>
        </authorList>
    </citation>
    <scope>NUCLEOTIDE SEQUENCE</scope>
    <source>
        <strain evidence="1">FC203</strain>
    </source>
</reference>
<dbReference type="AlphaFoldDB" id="A0AAD4EHU2"/>
<dbReference type="RefSeq" id="XP_041232063.1">
    <property type="nucleotide sequence ID" value="XM_041366084.1"/>
</dbReference>
<protein>
    <submittedName>
        <fullName evidence="1">Uncharacterized protein</fullName>
    </submittedName>
</protein>
<proteinExistence type="predicted"/>
<dbReference type="EMBL" id="JABBWK010000004">
    <property type="protein sequence ID" value="KAG1906488.1"/>
    <property type="molecule type" value="Genomic_DNA"/>
</dbReference>
<name>A0AAD4EHU2_9AGAM</name>
<sequence length="185" mass="21598">MLTVRACFNSLSSSLTPACLMPNQNKPSPPLEVISLHIFRLWKTRQTNKQIVQNLWNHYDTSRYGLGLMKFVQIRVGMGLLRTQQQSHTIESIRDAMIDLQEIYPNAGAREMVSFLFHENVVMAYFAKYEVDLVRQRKACRLRRKRFWAAGVNDLFAVDQHDKWLRFGLALHTGIEPFSGHIMWM</sequence>
<dbReference type="GeneID" id="64660382"/>
<accession>A0AAD4EHU2</accession>
<organism evidence="1 2">
    <name type="scientific">Suillus fuscotomentosus</name>
    <dbReference type="NCBI Taxonomy" id="1912939"/>
    <lineage>
        <taxon>Eukaryota</taxon>
        <taxon>Fungi</taxon>
        <taxon>Dikarya</taxon>
        <taxon>Basidiomycota</taxon>
        <taxon>Agaricomycotina</taxon>
        <taxon>Agaricomycetes</taxon>
        <taxon>Agaricomycetidae</taxon>
        <taxon>Boletales</taxon>
        <taxon>Suillineae</taxon>
        <taxon>Suillaceae</taxon>
        <taxon>Suillus</taxon>
    </lineage>
</organism>
<evidence type="ECO:0000313" key="2">
    <source>
        <dbReference type="Proteomes" id="UP001195769"/>
    </source>
</evidence>
<gene>
    <name evidence="1" type="ORF">F5891DRAFT_1181899</name>
</gene>
<comment type="caution">
    <text evidence="1">The sequence shown here is derived from an EMBL/GenBank/DDBJ whole genome shotgun (WGS) entry which is preliminary data.</text>
</comment>
<keyword evidence="2" id="KW-1185">Reference proteome</keyword>
<dbReference type="Proteomes" id="UP001195769">
    <property type="component" value="Unassembled WGS sequence"/>
</dbReference>
<evidence type="ECO:0000313" key="1">
    <source>
        <dbReference type="EMBL" id="KAG1906488.1"/>
    </source>
</evidence>